<feature type="domain" description="HTH cro/C1-type" evidence="1">
    <location>
        <begin position="8"/>
        <end position="61"/>
    </location>
</feature>
<dbReference type="Pfam" id="PF01381">
    <property type="entry name" value="HTH_3"/>
    <property type="match status" value="1"/>
</dbReference>
<dbReference type="CDD" id="cd00093">
    <property type="entry name" value="HTH_XRE"/>
    <property type="match status" value="1"/>
</dbReference>
<sequence>MEHLGNNIARLRNFRRIPQKEMAAKLRMTQQAYSAVENKAEIDEDLLEKIAEVLDFPVQAVRELDAHSVLSINQQGGNAGSVFYQYNPNEKIQELYERLLKEKDDIIKSKDEVIEMYRKQKNAS</sequence>
<proteinExistence type="predicted"/>
<protein>
    <submittedName>
        <fullName evidence="2">Helix-turn-helix transcriptional regulator</fullName>
    </submittedName>
</protein>
<dbReference type="PROSITE" id="PS50943">
    <property type="entry name" value="HTH_CROC1"/>
    <property type="match status" value="1"/>
</dbReference>
<evidence type="ECO:0000313" key="3">
    <source>
        <dbReference type="Proteomes" id="UP000632774"/>
    </source>
</evidence>
<organism evidence="2 3">
    <name type="scientific">Mucilaginibacter boryungensis</name>
    <dbReference type="NCBI Taxonomy" id="768480"/>
    <lineage>
        <taxon>Bacteria</taxon>
        <taxon>Pseudomonadati</taxon>
        <taxon>Bacteroidota</taxon>
        <taxon>Sphingobacteriia</taxon>
        <taxon>Sphingobacteriales</taxon>
        <taxon>Sphingobacteriaceae</taxon>
        <taxon>Mucilaginibacter</taxon>
    </lineage>
</organism>
<dbReference type="EMBL" id="JADFFM010000002">
    <property type="protein sequence ID" value="MBE9668116.1"/>
    <property type="molecule type" value="Genomic_DNA"/>
</dbReference>
<keyword evidence="3" id="KW-1185">Reference proteome</keyword>
<comment type="caution">
    <text evidence="2">The sequence shown here is derived from an EMBL/GenBank/DDBJ whole genome shotgun (WGS) entry which is preliminary data.</text>
</comment>
<dbReference type="InterPro" id="IPR010982">
    <property type="entry name" value="Lambda_DNA-bd_dom_sf"/>
</dbReference>
<dbReference type="SMART" id="SM00530">
    <property type="entry name" value="HTH_XRE"/>
    <property type="match status" value="1"/>
</dbReference>
<dbReference type="SUPFAM" id="SSF47413">
    <property type="entry name" value="lambda repressor-like DNA-binding domains"/>
    <property type="match status" value="1"/>
</dbReference>
<name>A0ABR9XLG3_9SPHI</name>
<gene>
    <name evidence="2" type="ORF">IRJ18_17225</name>
</gene>
<dbReference type="RefSeq" id="WP_194107539.1">
    <property type="nucleotide sequence ID" value="NZ_JADFFM010000002.1"/>
</dbReference>
<evidence type="ECO:0000259" key="1">
    <source>
        <dbReference type="PROSITE" id="PS50943"/>
    </source>
</evidence>
<evidence type="ECO:0000313" key="2">
    <source>
        <dbReference type="EMBL" id="MBE9668116.1"/>
    </source>
</evidence>
<dbReference type="InterPro" id="IPR001387">
    <property type="entry name" value="Cro/C1-type_HTH"/>
</dbReference>
<accession>A0ABR9XLG3</accession>
<reference evidence="2 3" key="1">
    <citation type="submission" date="2020-10" db="EMBL/GenBank/DDBJ databases">
        <title>Mucilaginibacter mali sp. nov., isolated from rhizosphere soil of apple orchard.</title>
        <authorList>
            <person name="Lee J.-S."/>
            <person name="Kim H.S."/>
            <person name="Kim J.-S."/>
        </authorList>
    </citation>
    <scope>NUCLEOTIDE SEQUENCE [LARGE SCALE GENOMIC DNA]</scope>
    <source>
        <strain evidence="2 3">KCTC 23157</strain>
    </source>
</reference>
<dbReference type="Gene3D" id="1.10.260.40">
    <property type="entry name" value="lambda repressor-like DNA-binding domains"/>
    <property type="match status" value="1"/>
</dbReference>
<dbReference type="Proteomes" id="UP000632774">
    <property type="component" value="Unassembled WGS sequence"/>
</dbReference>